<dbReference type="PROSITE" id="PS01187">
    <property type="entry name" value="EGF_CA"/>
    <property type="match status" value="1"/>
</dbReference>
<evidence type="ECO:0000256" key="6">
    <source>
        <dbReference type="SAM" id="SignalP"/>
    </source>
</evidence>
<feature type="disulfide bond" evidence="5">
    <location>
        <begin position="174"/>
        <end position="183"/>
    </location>
</feature>
<keyword evidence="4 5" id="KW-1015">Disulfide bond</keyword>
<name>A0A9N9X1T1_PHACE</name>
<dbReference type="EMBL" id="OU896720">
    <property type="protein sequence ID" value="CAG9816986.1"/>
    <property type="molecule type" value="Genomic_DNA"/>
</dbReference>
<dbReference type="SMART" id="SM00261">
    <property type="entry name" value="FU"/>
    <property type="match status" value="2"/>
</dbReference>
<evidence type="ECO:0000256" key="4">
    <source>
        <dbReference type="ARBA" id="ARBA00023157"/>
    </source>
</evidence>
<feature type="signal peptide" evidence="6">
    <location>
        <begin position="1"/>
        <end position="17"/>
    </location>
</feature>
<accession>A0A9N9X1T1</accession>
<reference evidence="8" key="2">
    <citation type="submission" date="2022-10" db="EMBL/GenBank/DDBJ databases">
        <authorList>
            <consortium name="ENA_rothamsted_submissions"/>
            <consortium name="culmorum"/>
            <person name="King R."/>
        </authorList>
    </citation>
    <scope>NUCLEOTIDE SEQUENCE</scope>
</reference>
<reference evidence="8" key="1">
    <citation type="submission" date="2022-01" db="EMBL/GenBank/DDBJ databases">
        <authorList>
            <person name="King R."/>
        </authorList>
    </citation>
    <scope>NUCLEOTIDE SEQUENCE</scope>
</reference>
<feature type="chain" id="PRO_5040105998" description="EGF-like domain-containing protein" evidence="6">
    <location>
        <begin position="18"/>
        <end position="376"/>
    </location>
</feature>
<dbReference type="InterPro" id="IPR018097">
    <property type="entry name" value="EGF_Ca-bd_CS"/>
</dbReference>
<dbReference type="InterPro" id="IPR002049">
    <property type="entry name" value="LE_dom"/>
</dbReference>
<feature type="domain" description="EGF-like" evidence="7">
    <location>
        <begin position="142"/>
        <end position="184"/>
    </location>
</feature>
<dbReference type="AlphaFoldDB" id="A0A9N9X1T1"/>
<dbReference type="PROSITE" id="PS50026">
    <property type="entry name" value="EGF_3"/>
    <property type="match status" value="1"/>
</dbReference>
<evidence type="ECO:0000259" key="7">
    <source>
        <dbReference type="PROSITE" id="PS50026"/>
    </source>
</evidence>
<dbReference type="PROSITE" id="PS01248">
    <property type="entry name" value="EGF_LAM_1"/>
    <property type="match status" value="1"/>
</dbReference>
<dbReference type="InterPro" id="IPR000742">
    <property type="entry name" value="EGF"/>
</dbReference>
<dbReference type="InterPro" id="IPR009030">
    <property type="entry name" value="Growth_fac_rcpt_cys_sf"/>
</dbReference>
<dbReference type="PROSITE" id="PS00022">
    <property type="entry name" value="EGF_1"/>
    <property type="match status" value="1"/>
</dbReference>
<dbReference type="GO" id="GO:0005509">
    <property type="term" value="F:calcium ion binding"/>
    <property type="evidence" value="ECO:0007669"/>
    <property type="project" value="InterPro"/>
</dbReference>
<dbReference type="Proteomes" id="UP001153737">
    <property type="component" value="Chromosome 14"/>
</dbReference>
<protein>
    <recommendedName>
        <fullName evidence="7">EGF-like domain-containing protein</fullName>
    </recommendedName>
</protein>
<evidence type="ECO:0000313" key="9">
    <source>
        <dbReference type="Proteomes" id="UP001153737"/>
    </source>
</evidence>
<keyword evidence="6" id="KW-0732">Signal</keyword>
<evidence type="ECO:0000256" key="3">
    <source>
        <dbReference type="ARBA" id="ARBA00022837"/>
    </source>
</evidence>
<dbReference type="GO" id="GO:0048513">
    <property type="term" value="P:animal organ development"/>
    <property type="evidence" value="ECO:0007669"/>
    <property type="project" value="UniProtKB-ARBA"/>
</dbReference>
<comment type="similarity">
    <text evidence="1">Belongs to the CRELD family.</text>
</comment>
<keyword evidence="3" id="KW-0106">Calcium</keyword>
<evidence type="ECO:0000256" key="2">
    <source>
        <dbReference type="ARBA" id="ARBA00022536"/>
    </source>
</evidence>
<dbReference type="InterPro" id="IPR001881">
    <property type="entry name" value="EGF-like_Ca-bd_dom"/>
</dbReference>
<dbReference type="SMART" id="SM00179">
    <property type="entry name" value="EGF_CA"/>
    <property type="match status" value="1"/>
</dbReference>
<dbReference type="GO" id="GO:0048731">
    <property type="term" value="P:system development"/>
    <property type="evidence" value="ECO:0007669"/>
    <property type="project" value="UniProtKB-ARBA"/>
</dbReference>
<dbReference type="OrthoDB" id="19903at2759"/>
<dbReference type="Pfam" id="PF11938">
    <property type="entry name" value="DUF3456"/>
    <property type="match status" value="1"/>
</dbReference>
<gene>
    <name evidence="8" type="ORF">PHAECO_LOCUS4203</name>
</gene>
<keyword evidence="2 5" id="KW-0245">EGF-like domain</keyword>
<comment type="caution">
    <text evidence="5">Lacks conserved residue(s) required for the propagation of feature annotation.</text>
</comment>
<evidence type="ECO:0000256" key="1">
    <source>
        <dbReference type="ARBA" id="ARBA00005897"/>
    </source>
</evidence>
<dbReference type="InterPro" id="IPR021852">
    <property type="entry name" value="DUF3456"/>
</dbReference>
<dbReference type="CDD" id="cd00064">
    <property type="entry name" value="FU"/>
    <property type="match status" value="1"/>
</dbReference>
<evidence type="ECO:0000256" key="5">
    <source>
        <dbReference type="PROSITE-ProRule" id="PRU00076"/>
    </source>
</evidence>
<sequence length="376" mass="42079">MLPWFAFFLITFSSISGIINSLDTPKNSVILPPCKVCKVFVESFKKGLERTSKFKFEGGDTAWEEEKLGSYATSEIRFVEIQEHLCSEVKDGKDQCYNLIEDYEEKLEQWWLGKQNEEPDLYKYLCIDTFTVCCPDLHYGKNCTPCPGFPDNICHSNGKCKGSGTRKGNGKCYCEQGYAGDYCDNCAVNYYVSYKDEQKLLCSPCHDSCDGPCTKAGPTGCVICKSGWMQDKEKGCIDINECAAPVSPCTPLQFCVNKDGDYRCLDCDRSCAGCTGDGPDMCKNCATGYYRKDNLCLDSSEENRKNFVFFSRYLTYLGLCIATCIIFNKNMYLAAIIGSCVGVYITVSEYMLNSALLPKENIESQVADQVMRAFGN</sequence>
<proteinExistence type="inferred from homology"/>
<evidence type="ECO:0000313" key="8">
    <source>
        <dbReference type="EMBL" id="CAG9816986.1"/>
    </source>
</evidence>
<dbReference type="Gene3D" id="2.10.220.10">
    <property type="entry name" value="Hormone Receptor, Insulin-like Growth Factor Receptor 1, Chain A, domain 2"/>
    <property type="match status" value="1"/>
</dbReference>
<keyword evidence="9" id="KW-1185">Reference proteome</keyword>
<dbReference type="SUPFAM" id="SSF57184">
    <property type="entry name" value="Growth factor receptor domain"/>
    <property type="match status" value="1"/>
</dbReference>
<organism evidence="8 9">
    <name type="scientific">Phaedon cochleariae</name>
    <name type="common">Mustard beetle</name>
    <dbReference type="NCBI Taxonomy" id="80249"/>
    <lineage>
        <taxon>Eukaryota</taxon>
        <taxon>Metazoa</taxon>
        <taxon>Ecdysozoa</taxon>
        <taxon>Arthropoda</taxon>
        <taxon>Hexapoda</taxon>
        <taxon>Insecta</taxon>
        <taxon>Pterygota</taxon>
        <taxon>Neoptera</taxon>
        <taxon>Endopterygota</taxon>
        <taxon>Coleoptera</taxon>
        <taxon>Polyphaga</taxon>
        <taxon>Cucujiformia</taxon>
        <taxon>Chrysomeloidea</taxon>
        <taxon>Chrysomelidae</taxon>
        <taxon>Chrysomelinae</taxon>
        <taxon>Chrysomelini</taxon>
        <taxon>Phaedon</taxon>
    </lineage>
</organism>
<dbReference type="InterPro" id="IPR006212">
    <property type="entry name" value="Furin_repeat"/>
</dbReference>